<dbReference type="HOGENOM" id="CLU_2197444_0_0_1"/>
<dbReference type="Proteomes" id="UP000002668">
    <property type="component" value="Genome"/>
</dbReference>
<feature type="compositionally biased region" description="Pro residues" evidence="1">
    <location>
        <begin position="59"/>
        <end position="72"/>
    </location>
</feature>
<gene>
    <name evidence="2" type="ORF">LEMA_P105880.1</name>
</gene>
<evidence type="ECO:0000313" key="3">
    <source>
        <dbReference type="Proteomes" id="UP000002668"/>
    </source>
</evidence>
<dbReference type="AlphaFoldDB" id="E5A1J3"/>
<evidence type="ECO:0000256" key="1">
    <source>
        <dbReference type="SAM" id="MobiDB-lite"/>
    </source>
</evidence>
<organism evidence="3">
    <name type="scientific">Leptosphaeria maculans (strain JN3 / isolate v23.1.3 / race Av1-4-5-6-7-8)</name>
    <name type="common">Blackleg fungus</name>
    <name type="synonym">Phoma lingam</name>
    <dbReference type="NCBI Taxonomy" id="985895"/>
    <lineage>
        <taxon>Eukaryota</taxon>
        <taxon>Fungi</taxon>
        <taxon>Dikarya</taxon>
        <taxon>Ascomycota</taxon>
        <taxon>Pezizomycotina</taxon>
        <taxon>Dothideomycetes</taxon>
        <taxon>Pleosporomycetidae</taxon>
        <taxon>Pleosporales</taxon>
        <taxon>Pleosporineae</taxon>
        <taxon>Leptosphaeriaceae</taxon>
        <taxon>Plenodomus</taxon>
        <taxon>Plenodomus lingam/Leptosphaeria maculans species complex</taxon>
    </lineage>
</organism>
<keyword evidence="3" id="KW-1185">Reference proteome</keyword>
<proteinExistence type="predicted"/>
<sequence length="108" mass="11842">MMQSLLRHMYMTNSKHGPIHAHPNLFILPSPQPPLESPSQTLDVHVQQTIQTQANKPIPLTPHPHSSPPSHSPPSSAAPSPRPPTDTPSRPHATAHTRPAFAHREHLA</sequence>
<dbReference type="EMBL" id="FP929131">
    <property type="protein sequence ID" value="CBX97457.1"/>
    <property type="molecule type" value="Genomic_DNA"/>
</dbReference>
<dbReference type="VEuPathDB" id="FungiDB:LEMA_P105880.1"/>
<name>E5A1J3_LEPMJ</name>
<accession>E5A1J3</accession>
<protein>
    <submittedName>
        <fullName evidence="2">Predicted protein</fullName>
    </submittedName>
</protein>
<feature type="compositionally biased region" description="Polar residues" evidence="1">
    <location>
        <begin position="46"/>
        <end position="55"/>
    </location>
</feature>
<reference evidence="3" key="1">
    <citation type="journal article" date="2011" name="Nat. Commun.">
        <title>Effector diversification within compartments of the Leptosphaeria maculans genome affected by Repeat-Induced Point mutations.</title>
        <authorList>
            <person name="Rouxel T."/>
            <person name="Grandaubert J."/>
            <person name="Hane J.K."/>
            <person name="Hoede C."/>
            <person name="van de Wouw A.P."/>
            <person name="Couloux A."/>
            <person name="Dominguez V."/>
            <person name="Anthouard V."/>
            <person name="Bally P."/>
            <person name="Bourras S."/>
            <person name="Cozijnsen A.J."/>
            <person name="Ciuffetti L.M."/>
            <person name="Degrave A."/>
            <person name="Dilmaghani A."/>
            <person name="Duret L."/>
            <person name="Fudal I."/>
            <person name="Goodwin S.B."/>
            <person name="Gout L."/>
            <person name="Glaser N."/>
            <person name="Linglin J."/>
            <person name="Kema G.H.J."/>
            <person name="Lapalu N."/>
            <person name="Lawrence C.B."/>
            <person name="May K."/>
            <person name="Meyer M."/>
            <person name="Ollivier B."/>
            <person name="Poulain J."/>
            <person name="Schoch C.L."/>
            <person name="Simon A."/>
            <person name="Spatafora J.W."/>
            <person name="Stachowiak A."/>
            <person name="Turgeon B.G."/>
            <person name="Tyler B.M."/>
            <person name="Vincent D."/>
            <person name="Weissenbach J."/>
            <person name="Amselem J."/>
            <person name="Quesneville H."/>
            <person name="Oliver R.P."/>
            <person name="Wincker P."/>
            <person name="Balesdent M.-H."/>
            <person name="Howlett B.J."/>
        </authorList>
    </citation>
    <scope>NUCLEOTIDE SEQUENCE [LARGE SCALE GENOMIC DNA]</scope>
    <source>
        <strain evidence="3">JN3 / isolate v23.1.3 / race Av1-4-5-6-7-8</strain>
    </source>
</reference>
<dbReference type="InParanoid" id="E5A1J3"/>
<feature type="region of interest" description="Disordered" evidence="1">
    <location>
        <begin position="14"/>
        <end position="108"/>
    </location>
</feature>
<evidence type="ECO:0000313" key="2">
    <source>
        <dbReference type="EMBL" id="CBX97457.1"/>
    </source>
</evidence>